<evidence type="ECO:0000256" key="1">
    <source>
        <dbReference type="SAM" id="SignalP"/>
    </source>
</evidence>
<evidence type="ECO:0000313" key="2">
    <source>
        <dbReference type="EMBL" id="MBD8066584.1"/>
    </source>
</evidence>
<keyword evidence="3" id="KW-1185">Reference proteome</keyword>
<reference evidence="2" key="1">
    <citation type="submission" date="2020-09" db="EMBL/GenBank/DDBJ databases">
        <title>Genome seq and assembly of Devosia sp.</title>
        <authorList>
            <person name="Chhetri G."/>
        </authorList>
    </citation>
    <scope>NUCLEOTIDE SEQUENCE</scope>
    <source>
        <strain evidence="2">PTR5</strain>
    </source>
</reference>
<evidence type="ECO:0000313" key="3">
    <source>
        <dbReference type="Proteomes" id="UP000654108"/>
    </source>
</evidence>
<proteinExistence type="predicted"/>
<comment type="caution">
    <text evidence="2">The sequence shown here is derived from an EMBL/GenBank/DDBJ whole genome shotgun (WGS) entry which is preliminary data.</text>
</comment>
<dbReference type="Proteomes" id="UP000654108">
    <property type="component" value="Unassembled WGS sequence"/>
</dbReference>
<dbReference type="AlphaFoldDB" id="A0A927FWU2"/>
<name>A0A927FWU2_9HYPH</name>
<keyword evidence="1" id="KW-0732">Signal</keyword>
<dbReference type="EMBL" id="JACYFU010000003">
    <property type="protein sequence ID" value="MBD8066584.1"/>
    <property type="molecule type" value="Genomic_DNA"/>
</dbReference>
<feature type="chain" id="PRO_5036929843" evidence="1">
    <location>
        <begin position="24"/>
        <end position="332"/>
    </location>
</feature>
<dbReference type="RefSeq" id="WP_191776687.1">
    <property type="nucleotide sequence ID" value="NZ_JACYFU010000003.1"/>
</dbReference>
<feature type="signal peptide" evidence="1">
    <location>
        <begin position="1"/>
        <end position="23"/>
    </location>
</feature>
<sequence length="332" mass="34720">MKKTLFVAALLATTAAGGTTAYATNYNYLCTTDRCTPNLADFLQNLDGIQTAINLIVDIDDANTIVQEAVNAGNLVNIETDIDLANVEQNASVYQFASNLLDGDAWFFNSSDMTGVTQSATNVANSISSDSLVKAAKQTAGDAQMASNAVLGTYGSKLYDLQQAATNVVNTVTAGTSKTVNQYSTTDQVAVNVIYGGWGGYDADAVDWEDDVEDVSTQAAVNAANLVNLDSLTGAIKQTSYGSQDAINKAIFSGNVYDLGQSATNVANSVSVGSITPAVFDCLCYDGWEVNQLANVDQFAKNLLVTVGDVNNTIQSATNIANSINVATPTAP</sequence>
<accession>A0A927FWU2</accession>
<gene>
    <name evidence="2" type="ORF">IC608_14000</name>
</gene>
<protein>
    <submittedName>
        <fullName evidence="2">Uncharacterized protein</fullName>
    </submittedName>
</protein>
<organism evidence="2 3">
    <name type="scientific">Devosia oryzisoli</name>
    <dbReference type="NCBI Taxonomy" id="2774138"/>
    <lineage>
        <taxon>Bacteria</taxon>
        <taxon>Pseudomonadati</taxon>
        <taxon>Pseudomonadota</taxon>
        <taxon>Alphaproteobacteria</taxon>
        <taxon>Hyphomicrobiales</taxon>
        <taxon>Devosiaceae</taxon>
        <taxon>Devosia</taxon>
    </lineage>
</organism>